<accession>A0A0V8QHD1</accession>
<evidence type="ECO:0000313" key="3">
    <source>
        <dbReference type="Proteomes" id="UP000054874"/>
    </source>
</evidence>
<reference evidence="2 3" key="1">
    <citation type="submission" date="2015-11" db="EMBL/GenBank/DDBJ databases">
        <title>Butyribacter intestini gen. nov., sp. nov., a butyric acid-producing bacterium of the family Lachnospiraceae isolated from the human faeces.</title>
        <authorList>
            <person name="Zou Y."/>
            <person name="Xue W."/>
            <person name="Luo G."/>
            <person name="Lv M."/>
        </authorList>
    </citation>
    <scope>NUCLEOTIDE SEQUENCE [LARGE SCALE GENOMIC DNA]</scope>
    <source>
        <strain evidence="2 3">ACET-33324</strain>
    </source>
</reference>
<comment type="caution">
    <text evidence="2">The sequence shown here is derived from an EMBL/GenBank/DDBJ whole genome shotgun (WGS) entry which is preliminary data.</text>
</comment>
<dbReference type="OrthoDB" id="9767746at2"/>
<keyword evidence="3" id="KW-1185">Reference proteome</keyword>
<evidence type="ECO:0000313" key="2">
    <source>
        <dbReference type="EMBL" id="KSV59983.1"/>
    </source>
</evidence>
<proteinExistence type="predicted"/>
<protein>
    <submittedName>
        <fullName evidence="2">Uncharacterized protein</fullName>
    </submittedName>
</protein>
<feature type="region of interest" description="Disordered" evidence="1">
    <location>
        <begin position="216"/>
        <end position="243"/>
    </location>
</feature>
<organism evidence="2 3">
    <name type="scientific">Acetivibrio ethanolgignens</name>
    <dbReference type="NCBI Taxonomy" id="290052"/>
    <lineage>
        <taxon>Bacteria</taxon>
        <taxon>Bacillati</taxon>
        <taxon>Bacillota</taxon>
        <taxon>Clostridia</taxon>
        <taxon>Eubacteriales</taxon>
        <taxon>Oscillospiraceae</taxon>
        <taxon>Acetivibrio</taxon>
    </lineage>
</organism>
<sequence>MYLRKIKRPQGIYLAIQESYYDSSSKQSRTRTVESLGYLEALKQKYDDPIAFFTQKAREMTDEKKKSKSVSISIESNAKMSHQTNDIKNVGYGILKDLYKQLEIDKFWNWKTRNLSIEYSVDQIFRLLVFSRILNPASKKGTFDQKDFYFEDFGTFSIDDVYHALDIICDNNEALQKWIYDHSDKICTRDMSVSYFDCTNYYFDIGRSDMDTLDDNGNPVDKGGNPVPAKYRKRGPEKNHRPDPIVEMGLLMDRNGIPLAFELFPGNESEKVHMRPIINRVKNEFSDGHIIFVADRGLNTSDNIYFLNGDNKAEINYRDGYVYGQSIRGADAEFKSWVLQKGYVTDKITNDNGEQISFKHKSRIHPKTLHVNVTKPGSKKKSKKAVTIDQKQMVYYSEKYAKKQRMDREVMIQRAKDLIKHPKKYDKVTSAGSASYVLNIAFDKSTGEIVEGKALELDLEKIEEEKKYDGYYSIVTSELTMSDIEMREVYRGLIRTEDTFKISKTEFDSRPVFVRTNDHIDAHFTTCFTALVLIRLLQAKLENKYPVGKIINALKKYTCVPLDTNNYQFTYYDEVLSACQKVFHVELDNKYRTRQQIQRLLRY</sequence>
<name>A0A0V8QHD1_9FIRM</name>
<dbReference type="Proteomes" id="UP000054874">
    <property type="component" value="Unassembled WGS sequence"/>
</dbReference>
<dbReference type="AlphaFoldDB" id="A0A0V8QHD1"/>
<dbReference type="PANTHER" id="PTHR34614">
    <property type="match status" value="1"/>
</dbReference>
<evidence type="ECO:0000256" key="1">
    <source>
        <dbReference type="SAM" id="MobiDB-lite"/>
    </source>
</evidence>
<dbReference type="InterPro" id="IPR047654">
    <property type="entry name" value="IS1634_transpos"/>
</dbReference>
<gene>
    <name evidence="2" type="ORF">ASU35_17655</name>
</gene>
<dbReference type="RefSeq" id="WP_058351789.1">
    <property type="nucleotide sequence ID" value="NZ_CABMMD010000063.1"/>
</dbReference>
<feature type="compositionally biased region" description="Basic and acidic residues" evidence="1">
    <location>
        <begin position="234"/>
        <end position="243"/>
    </location>
</feature>
<dbReference type="EMBL" id="LNAM01000063">
    <property type="protein sequence ID" value="KSV59983.1"/>
    <property type="molecule type" value="Genomic_DNA"/>
</dbReference>
<dbReference type="PANTHER" id="PTHR34614:SF2">
    <property type="entry name" value="TRANSPOSASE IS4-LIKE DOMAIN-CONTAINING PROTEIN"/>
    <property type="match status" value="1"/>
</dbReference>
<dbReference type="NCBIfam" id="NF033559">
    <property type="entry name" value="transpos_IS1634"/>
    <property type="match status" value="1"/>
</dbReference>